<dbReference type="CDD" id="cd00156">
    <property type="entry name" value="REC"/>
    <property type="match status" value="1"/>
</dbReference>
<dbReference type="Gene3D" id="3.40.50.2300">
    <property type="match status" value="1"/>
</dbReference>
<comment type="caution">
    <text evidence="13">The sequence shown here is derived from an EMBL/GenBank/DDBJ whole genome shotgun (WGS) entry which is preliminary data.</text>
</comment>
<dbReference type="Pfam" id="PF07730">
    <property type="entry name" value="HisKA_3"/>
    <property type="match status" value="1"/>
</dbReference>
<evidence type="ECO:0000256" key="2">
    <source>
        <dbReference type="ARBA" id="ARBA00012438"/>
    </source>
</evidence>
<dbReference type="PROSITE" id="PS50113">
    <property type="entry name" value="PAC"/>
    <property type="match status" value="1"/>
</dbReference>
<keyword evidence="14" id="KW-1185">Reference proteome</keyword>
<proteinExistence type="predicted"/>
<dbReference type="SMART" id="SM00448">
    <property type="entry name" value="REC"/>
    <property type="match status" value="1"/>
</dbReference>
<evidence type="ECO:0000256" key="8">
    <source>
        <dbReference type="ARBA" id="ARBA00023012"/>
    </source>
</evidence>
<evidence type="ECO:0000256" key="7">
    <source>
        <dbReference type="ARBA" id="ARBA00022840"/>
    </source>
</evidence>
<sequence>MNSPLKILILEDSYEDAEMVNRVLKKEGLVFDAKIAMSRMEYILLLDEFKPDLVLSDNSLPQFNAAEALHILREKTLYLPFILVTGTVSEEFAANIIKQGADDYILKDSLIRLPSAIDNALRQRRFEKEKIEAINDLRLSEENLNAIFQNTSEGFILADRSFIVKTFNNNAAWYVYMNSGIVLTEGMLVFDFLGADRKQPVRDILEKVLTGEKIEYDRLYVKDNNTSIWFHFSMNPVWKDKKVDGVCITARDITEQKNAENMRQAMEREVFNQRVQAQKEVTRALIKGQEGERNRIGQELHDNINQILAGTKMFLSKAGKDERLQSLIKYPMELLDKCMDEIRQLSHKHVTPLKDINLYDLVRSLLNDLERDTSITTEFIYHPDRDNGDDLNLNIYRIIQEQITNIMKHANATHVTVIVEGDQAGVKVMIGDNGQGFDVTQKRRGVGIANMINRIDLFNGEVLIDSSPGMGTRIRISIPY</sequence>
<feature type="domain" description="Response regulatory" evidence="11">
    <location>
        <begin position="6"/>
        <end position="122"/>
    </location>
</feature>
<dbReference type="InterPro" id="IPR036890">
    <property type="entry name" value="HATPase_C_sf"/>
</dbReference>
<dbReference type="InterPro" id="IPR003594">
    <property type="entry name" value="HATPase_dom"/>
</dbReference>
<dbReference type="Pfam" id="PF08448">
    <property type="entry name" value="PAS_4"/>
    <property type="match status" value="1"/>
</dbReference>
<dbReference type="Gene3D" id="1.20.5.1930">
    <property type="match status" value="1"/>
</dbReference>
<evidence type="ECO:0000259" key="12">
    <source>
        <dbReference type="PROSITE" id="PS50113"/>
    </source>
</evidence>
<name>A0ABW9ZU73_9BACT</name>
<dbReference type="Proteomes" id="UP000753802">
    <property type="component" value="Unassembled WGS sequence"/>
</dbReference>
<dbReference type="PROSITE" id="PS50110">
    <property type="entry name" value="RESPONSE_REGULATORY"/>
    <property type="match status" value="1"/>
</dbReference>
<dbReference type="InterPro" id="IPR011006">
    <property type="entry name" value="CheY-like_superfamily"/>
</dbReference>
<dbReference type="InterPro" id="IPR050482">
    <property type="entry name" value="Sensor_HK_TwoCompSys"/>
</dbReference>
<protein>
    <recommendedName>
        <fullName evidence="2">histidine kinase</fullName>
        <ecNumber evidence="2">2.7.13.3</ecNumber>
    </recommendedName>
</protein>
<dbReference type="RefSeq" id="WP_161817631.1">
    <property type="nucleotide sequence ID" value="NZ_JAACJS010000006.1"/>
</dbReference>
<dbReference type="InterPro" id="IPR000014">
    <property type="entry name" value="PAS"/>
</dbReference>
<dbReference type="Pfam" id="PF00072">
    <property type="entry name" value="Response_reg"/>
    <property type="match status" value="1"/>
</dbReference>
<feature type="domain" description="PAC" evidence="12">
    <location>
        <begin position="214"/>
        <end position="265"/>
    </location>
</feature>
<evidence type="ECO:0000256" key="1">
    <source>
        <dbReference type="ARBA" id="ARBA00000085"/>
    </source>
</evidence>
<keyword evidence="3 9" id="KW-0597">Phosphoprotein</keyword>
<evidence type="ECO:0000256" key="4">
    <source>
        <dbReference type="ARBA" id="ARBA00022679"/>
    </source>
</evidence>
<organism evidence="13 14">
    <name type="scientific">Sediminibacterium roseum</name>
    <dbReference type="NCBI Taxonomy" id="1978412"/>
    <lineage>
        <taxon>Bacteria</taxon>
        <taxon>Pseudomonadati</taxon>
        <taxon>Bacteroidota</taxon>
        <taxon>Chitinophagia</taxon>
        <taxon>Chitinophagales</taxon>
        <taxon>Chitinophagaceae</taxon>
        <taxon>Sediminibacterium</taxon>
    </lineage>
</organism>
<feature type="modified residue" description="4-aspartylphosphate" evidence="9">
    <location>
        <position position="57"/>
    </location>
</feature>
<evidence type="ECO:0000256" key="9">
    <source>
        <dbReference type="PROSITE-ProRule" id="PRU00169"/>
    </source>
</evidence>
<dbReference type="SMART" id="SM00387">
    <property type="entry name" value="HATPase_c"/>
    <property type="match status" value="1"/>
</dbReference>
<dbReference type="CDD" id="cd16917">
    <property type="entry name" value="HATPase_UhpB-NarQ-NarX-like"/>
    <property type="match status" value="1"/>
</dbReference>
<gene>
    <name evidence="13" type="ORF">GWC95_05155</name>
</gene>
<dbReference type="Gene3D" id="3.30.565.10">
    <property type="entry name" value="Histidine kinase-like ATPase, C-terminal domain"/>
    <property type="match status" value="1"/>
</dbReference>
<dbReference type="SUPFAM" id="SSF55874">
    <property type="entry name" value="ATPase domain of HSP90 chaperone/DNA topoisomerase II/histidine kinase"/>
    <property type="match status" value="1"/>
</dbReference>
<dbReference type="Pfam" id="PF02518">
    <property type="entry name" value="HATPase_c"/>
    <property type="match status" value="1"/>
</dbReference>
<keyword evidence="8" id="KW-0902">Two-component regulatory system</keyword>
<reference evidence="13 14" key="1">
    <citation type="submission" date="2020-01" db="EMBL/GenBank/DDBJ databases">
        <title>Genome analysis.</title>
        <authorList>
            <person name="Wu S."/>
            <person name="Wang G."/>
        </authorList>
    </citation>
    <scope>NUCLEOTIDE SEQUENCE [LARGE SCALE GENOMIC DNA]</scope>
    <source>
        <strain evidence="13 14">SYL130</strain>
    </source>
</reference>
<feature type="domain" description="Histidine kinase" evidence="10">
    <location>
        <begin position="295"/>
        <end position="480"/>
    </location>
</feature>
<evidence type="ECO:0000259" key="11">
    <source>
        <dbReference type="PROSITE" id="PS50110"/>
    </source>
</evidence>
<comment type="catalytic activity">
    <reaction evidence="1">
        <text>ATP + protein L-histidine = ADP + protein N-phospho-L-histidine.</text>
        <dbReference type="EC" id="2.7.13.3"/>
    </reaction>
</comment>
<dbReference type="InterPro" id="IPR000700">
    <property type="entry name" value="PAS-assoc_C"/>
</dbReference>
<evidence type="ECO:0000256" key="6">
    <source>
        <dbReference type="ARBA" id="ARBA00022777"/>
    </source>
</evidence>
<dbReference type="SUPFAM" id="SSF52172">
    <property type="entry name" value="CheY-like"/>
    <property type="match status" value="1"/>
</dbReference>
<dbReference type="InterPro" id="IPR001789">
    <property type="entry name" value="Sig_transdc_resp-reg_receiver"/>
</dbReference>
<dbReference type="InterPro" id="IPR011712">
    <property type="entry name" value="Sig_transdc_His_kin_sub3_dim/P"/>
</dbReference>
<dbReference type="Gene3D" id="3.30.450.20">
    <property type="entry name" value="PAS domain"/>
    <property type="match status" value="1"/>
</dbReference>
<dbReference type="InterPro" id="IPR035965">
    <property type="entry name" value="PAS-like_dom_sf"/>
</dbReference>
<evidence type="ECO:0000256" key="5">
    <source>
        <dbReference type="ARBA" id="ARBA00022741"/>
    </source>
</evidence>
<keyword evidence="6" id="KW-0418">Kinase</keyword>
<evidence type="ECO:0000313" key="13">
    <source>
        <dbReference type="EMBL" id="NCI49302.1"/>
    </source>
</evidence>
<keyword evidence="4" id="KW-0808">Transferase</keyword>
<dbReference type="PANTHER" id="PTHR24421">
    <property type="entry name" value="NITRATE/NITRITE SENSOR PROTEIN NARX-RELATED"/>
    <property type="match status" value="1"/>
</dbReference>
<dbReference type="EC" id="2.7.13.3" evidence="2"/>
<keyword evidence="7" id="KW-0067">ATP-binding</keyword>
<dbReference type="NCBIfam" id="TIGR00229">
    <property type="entry name" value="sensory_box"/>
    <property type="match status" value="1"/>
</dbReference>
<dbReference type="PROSITE" id="PS50109">
    <property type="entry name" value="HIS_KIN"/>
    <property type="match status" value="1"/>
</dbReference>
<keyword evidence="5" id="KW-0547">Nucleotide-binding</keyword>
<dbReference type="SUPFAM" id="SSF55785">
    <property type="entry name" value="PYP-like sensor domain (PAS domain)"/>
    <property type="match status" value="1"/>
</dbReference>
<evidence type="ECO:0000259" key="10">
    <source>
        <dbReference type="PROSITE" id="PS50109"/>
    </source>
</evidence>
<dbReference type="EMBL" id="JAACJS010000006">
    <property type="protein sequence ID" value="NCI49302.1"/>
    <property type="molecule type" value="Genomic_DNA"/>
</dbReference>
<dbReference type="PANTHER" id="PTHR24421:SF10">
    <property type="entry name" value="NITRATE_NITRITE SENSOR PROTEIN NARQ"/>
    <property type="match status" value="1"/>
</dbReference>
<accession>A0ABW9ZU73</accession>
<dbReference type="InterPro" id="IPR005467">
    <property type="entry name" value="His_kinase_dom"/>
</dbReference>
<evidence type="ECO:0000256" key="3">
    <source>
        <dbReference type="ARBA" id="ARBA00022553"/>
    </source>
</evidence>
<evidence type="ECO:0000313" key="14">
    <source>
        <dbReference type="Proteomes" id="UP000753802"/>
    </source>
</evidence>
<dbReference type="InterPro" id="IPR013656">
    <property type="entry name" value="PAS_4"/>
</dbReference>